<dbReference type="SUPFAM" id="SSF51306">
    <property type="entry name" value="LexA/Signal peptidase"/>
    <property type="match status" value="1"/>
</dbReference>
<dbReference type="CDD" id="cd06530">
    <property type="entry name" value="S26_SPase_I"/>
    <property type="match status" value="1"/>
</dbReference>
<dbReference type="InterPro" id="IPR000223">
    <property type="entry name" value="Pept_S26A_signal_pept_1"/>
</dbReference>
<dbReference type="PANTHER" id="PTHR12383">
    <property type="entry name" value="PROTEASE FAMILY S26 MITOCHONDRIAL INNER MEMBRANE PROTEASE-RELATED"/>
    <property type="match status" value="1"/>
</dbReference>
<dbReference type="OrthoDB" id="308440at2759"/>
<comment type="subcellular location">
    <subcellularLocation>
        <location evidence="1">Mitochondrion inner membrane</location>
    </subcellularLocation>
</comment>
<sequence>MWRIPQRMKRILFGAYCGSCGILLFANKVAWTIDLIGNSMYPAIHSNDKALIEYLTVSNYRVQKGDVVILKNPYKPTHLVCKRIIGMEHDYITNEDGKIIKVPKGHVWIEGDNKADSEDSRDYGPVPYGLLESRVFFRWWPTRRMGPIKLPGEEDILETRMKSGLYLSRSKESEEQ</sequence>
<evidence type="ECO:0000259" key="10">
    <source>
        <dbReference type="Pfam" id="PF10502"/>
    </source>
</evidence>
<dbReference type="Pfam" id="PF10502">
    <property type="entry name" value="Peptidase_S26"/>
    <property type="match status" value="2"/>
</dbReference>
<comment type="similarity">
    <text evidence="8">Belongs to the peptidase S26 family. IMP1 subfamily.</text>
</comment>
<evidence type="ECO:0000256" key="9">
    <source>
        <dbReference type="PIRSR" id="PIRSR600223-1"/>
    </source>
</evidence>
<evidence type="ECO:0000256" key="8">
    <source>
        <dbReference type="ARBA" id="ARBA00038445"/>
    </source>
</evidence>
<feature type="domain" description="Peptidase S26" evidence="10">
    <location>
        <begin position="101"/>
        <end position="140"/>
    </location>
</feature>
<evidence type="ECO:0000256" key="4">
    <source>
        <dbReference type="ARBA" id="ARBA00022801"/>
    </source>
</evidence>
<dbReference type="GO" id="GO:0006627">
    <property type="term" value="P:protein processing involved in protein targeting to mitochondrion"/>
    <property type="evidence" value="ECO:0007669"/>
    <property type="project" value="TreeGrafter"/>
</dbReference>
<keyword evidence="6" id="KW-0472">Membrane</keyword>
<dbReference type="InterPro" id="IPR019758">
    <property type="entry name" value="Pept_S26A_signal_pept_1_CS"/>
</dbReference>
<dbReference type="PRINTS" id="PR00727">
    <property type="entry name" value="LEADERPTASE"/>
</dbReference>
<evidence type="ECO:0000256" key="1">
    <source>
        <dbReference type="ARBA" id="ARBA00004273"/>
    </source>
</evidence>
<keyword evidence="5" id="KW-0496">Mitochondrion</keyword>
<dbReference type="GO" id="GO:0004252">
    <property type="term" value="F:serine-type endopeptidase activity"/>
    <property type="evidence" value="ECO:0007669"/>
    <property type="project" value="InterPro"/>
</dbReference>
<evidence type="ECO:0000256" key="3">
    <source>
        <dbReference type="ARBA" id="ARBA00022792"/>
    </source>
</evidence>
<reference evidence="11" key="1">
    <citation type="submission" date="2022-08" db="UniProtKB">
        <authorList>
            <consortium name="EnsemblMetazoa"/>
        </authorList>
    </citation>
    <scope>IDENTIFICATION</scope>
    <source>
        <strain evidence="11">05x7-T-G4-1.051#20</strain>
    </source>
</reference>
<comment type="subunit">
    <text evidence="2">Heterodimer of 2 subunits, IMMPL1 and IMMPL2.</text>
</comment>
<dbReference type="PANTHER" id="PTHR12383:SF16">
    <property type="entry name" value="MITOCHONDRIAL INNER MEMBRANE PROTEASE SUBUNIT 1"/>
    <property type="match status" value="1"/>
</dbReference>
<dbReference type="InterPro" id="IPR052064">
    <property type="entry name" value="Mito_IMP1_subunit"/>
</dbReference>
<organism evidence="11 12">
    <name type="scientific">Magallana gigas</name>
    <name type="common">Pacific oyster</name>
    <name type="synonym">Crassostrea gigas</name>
    <dbReference type="NCBI Taxonomy" id="29159"/>
    <lineage>
        <taxon>Eukaryota</taxon>
        <taxon>Metazoa</taxon>
        <taxon>Spiralia</taxon>
        <taxon>Lophotrochozoa</taxon>
        <taxon>Mollusca</taxon>
        <taxon>Bivalvia</taxon>
        <taxon>Autobranchia</taxon>
        <taxon>Pteriomorphia</taxon>
        <taxon>Ostreida</taxon>
        <taxon>Ostreoidea</taxon>
        <taxon>Ostreidae</taxon>
        <taxon>Magallana</taxon>
    </lineage>
</organism>
<evidence type="ECO:0000313" key="12">
    <source>
        <dbReference type="Proteomes" id="UP000005408"/>
    </source>
</evidence>
<dbReference type="EnsemblMetazoa" id="G4770.2">
    <property type="protein sequence ID" value="G4770.2:cds"/>
    <property type="gene ID" value="G4770"/>
</dbReference>
<dbReference type="Gene3D" id="2.10.109.10">
    <property type="entry name" value="Umud Fragment, subunit A"/>
    <property type="match status" value="1"/>
</dbReference>
<name>A0A8W8N5P9_MAGGI</name>
<keyword evidence="12" id="KW-1185">Reference proteome</keyword>
<dbReference type="PROSITE" id="PS00761">
    <property type="entry name" value="SPASE_I_3"/>
    <property type="match status" value="1"/>
</dbReference>
<dbReference type="InterPro" id="IPR036286">
    <property type="entry name" value="LexA/Signal_pep-like_sf"/>
</dbReference>
<feature type="active site" evidence="9">
    <location>
        <position position="39"/>
    </location>
</feature>
<evidence type="ECO:0000256" key="6">
    <source>
        <dbReference type="ARBA" id="ARBA00023136"/>
    </source>
</evidence>
<dbReference type="GO" id="GO:0042720">
    <property type="term" value="C:mitochondrial inner membrane peptidase complex"/>
    <property type="evidence" value="ECO:0007669"/>
    <property type="project" value="TreeGrafter"/>
</dbReference>
<protein>
    <recommendedName>
        <fullName evidence="7">IMP2-like protein</fullName>
    </recommendedName>
</protein>
<feature type="domain" description="Peptidase S26" evidence="10">
    <location>
        <begin position="22"/>
        <end position="99"/>
    </location>
</feature>
<evidence type="ECO:0000256" key="5">
    <source>
        <dbReference type="ARBA" id="ARBA00023128"/>
    </source>
</evidence>
<keyword evidence="4" id="KW-0378">Hydrolase</keyword>
<dbReference type="EnsemblMetazoa" id="G4770.4">
    <property type="protein sequence ID" value="G4770.4:cds"/>
    <property type="gene ID" value="G4770"/>
</dbReference>
<accession>A0A8W8N5P9</accession>
<dbReference type="InterPro" id="IPR019533">
    <property type="entry name" value="Peptidase_S26"/>
</dbReference>
<proteinExistence type="inferred from homology"/>
<dbReference type="GO" id="GO:0006465">
    <property type="term" value="P:signal peptide processing"/>
    <property type="evidence" value="ECO:0007669"/>
    <property type="project" value="InterPro"/>
</dbReference>
<keyword evidence="3" id="KW-0999">Mitochondrion inner membrane</keyword>
<feature type="active site" evidence="9">
    <location>
        <position position="82"/>
    </location>
</feature>
<evidence type="ECO:0000256" key="2">
    <source>
        <dbReference type="ARBA" id="ARBA00011805"/>
    </source>
</evidence>
<dbReference type="Proteomes" id="UP000005408">
    <property type="component" value="Unassembled WGS sequence"/>
</dbReference>
<dbReference type="OMA" id="WRISKFF"/>
<evidence type="ECO:0000256" key="7">
    <source>
        <dbReference type="ARBA" id="ARBA00032718"/>
    </source>
</evidence>
<dbReference type="AlphaFoldDB" id="A0A8W8N5P9"/>
<evidence type="ECO:0000313" key="11">
    <source>
        <dbReference type="EnsemblMetazoa" id="G4770.2:cds"/>
    </source>
</evidence>